<protein>
    <recommendedName>
        <fullName evidence="3">ABC transporter permease</fullName>
    </recommendedName>
</protein>
<evidence type="ECO:0000313" key="2">
    <source>
        <dbReference type="Proteomes" id="UP000076858"/>
    </source>
</evidence>
<accession>A0A164G9F6</accession>
<dbReference type="AlphaFoldDB" id="A0A164G9F6"/>
<evidence type="ECO:0008006" key="3">
    <source>
        <dbReference type="Google" id="ProtNLM"/>
    </source>
</evidence>
<organism evidence="1 2">
    <name type="scientific">Daphnia magna</name>
    <dbReference type="NCBI Taxonomy" id="35525"/>
    <lineage>
        <taxon>Eukaryota</taxon>
        <taxon>Metazoa</taxon>
        <taxon>Ecdysozoa</taxon>
        <taxon>Arthropoda</taxon>
        <taxon>Crustacea</taxon>
        <taxon>Branchiopoda</taxon>
        <taxon>Diplostraca</taxon>
        <taxon>Cladocera</taxon>
        <taxon>Anomopoda</taxon>
        <taxon>Daphniidae</taxon>
        <taxon>Daphnia</taxon>
    </lineage>
</organism>
<gene>
    <name evidence="1" type="ORF">APZ42_005776</name>
</gene>
<dbReference type="EMBL" id="LRGB01016163">
    <property type="protein sequence ID" value="KZR98688.1"/>
    <property type="molecule type" value="Genomic_DNA"/>
</dbReference>
<proteinExistence type="predicted"/>
<reference evidence="1 2" key="1">
    <citation type="submission" date="2016-03" db="EMBL/GenBank/DDBJ databases">
        <title>EvidentialGene: Evidence-directed Construction of Genes on Genomes.</title>
        <authorList>
            <person name="Gilbert D.G."/>
            <person name="Choi J.-H."/>
            <person name="Mockaitis K."/>
            <person name="Colbourne J."/>
            <person name="Pfrender M."/>
        </authorList>
    </citation>
    <scope>NUCLEOTIDE SEQUENCE [LARGE SCALE GENOMIC DNA]</scope>
    <source>
        <strain evidence="1 2">Xinb3</strain>
        <tissue evidence="1">Complete organism</tissue>
    </source>
</reference>
<name>A0A164G9F6_9CRUS</name>
<comment type="caution">
    <text evidence="1">The sequence shown here is derived from an EMBL/GenBank/DDBJ whole genome shotgun (WGS) entry which is preliminary data.</text>
</comment>
<sequence length="69" mass="7767">MKELPTDDPLFGKGTVRADGRKIHPAYLFEVKKPTESKGPYDYYKLIATIPANEAFRPLAESDCPLVKK</sequence>
<dbReference type="Proteomes" id="UP000076858">
    <property type="component" value="Unassembled WGS sequence"/>
</dbReference>
<keyword evidence="2" id="KW-1185">Reference proteome</keyword>
<evidence type="ECO:0000313" key="1">
    <source>
        <dbReference type="EMBL" id="KZR98688.1"/>
    </source>
</evidence>